<comment type="caution">
    <text evidence="5">The sequence shown here is derived from an EMBL/GenBank/DDBJ whole genome shotgun (WGS) entry which is preliminary data.</text>
</comment>
<sequence>MDIQALAKDIPAQGEQSLEGIDFITNGDQYLTFMLGDEQFAIDILCVEEIRSWEQPTRIPNAPNHVKGVINMRGVIVPIIDLRIKFGVGENSYAVSTVVIVLTIEVEHDSKTIGFVVDAVSDVLNAEEDEIKKSPAFGGSIPPEFIIGLVNLEDAVVTLLNAEALHKIEKHQPNEGIQL</sequence>
<name>A0ABU3QZN2_9GAMM</name>
<dbReference type="InterPro" id="IPR039315">
    <property type="entry name" value="CheW"/>
</dbReference>
<keyword evidence="6" id="KW-1185">Reference proteome</keyword>
<dbReference type="SMART" id="SM00260">
    <property type="entry name" value="CheW"/>
    <property type="match status" value="1"/>
</dbReference>
<dbReference type="Pfam" id="PF01584">
    <property type="entry name" value="CheW"/>
    <property type="match status" value="1"/>
</dbReference>
<proteinExistence type="predicted"/>
<dbReference type="InterPro" id="IPR002545">
    <property type="entry name" value="CheW-lke_dom"/>
</dbReference>
<dbReference type="EMBL" id="JAWCUA010000003">
    <property type="protein sequence ID" value="MDU0112508.1"/>
    <property type="molecule type" value="Genomic_DNA"/>
</dbReference>
<dbReference type="RefSeq" id="WP_315946224.1">
    <property type="nucleotide sequence ID" value="NZ_JAWCUA010000003.1"/>
</dbReference>
<reference evidence="5 6" key="1">
    <citation type="submission" date="2023-10" db="EMBL/GenBank/DDBJ databases">
        <title>Psychrosphaera aquimaarina strain SW33 isolated from seawater.</title>
        <authorList>
            <person name="Bayburt H."/>
            <person name="Kim J.M."/>
            <person name="Choi B.J."/>
            <person name="Jeon C.O."/>
        </authorList>
    </citation>
    <scope>NUCLEOTIDE SEQUENCE [LARGE SCALE GENOMIC DNA]</scope>
    <source>
        <strain evidence="5 6">KCTC 52743</strain>
    </source>
</reference>
<dbReference type="CDD" id="cd00732">
    <property type="entry name" value="CheW"/>
    <property type="match status" value="1"/>
</dbReference>
<evidence type="ECO:0000256" key="2">
    <source>
        <dbReference type="ARBA" id="ARBA00021483"/>
    </source>
</evidence>
<feature type="domain" description="CheW-like" evidence="4">
    <location>
        <begin position="27"/>
        <end position="171"/>
    </location>
</feature>
<evidence type="ECO:0000256" key="1">
    <source>
        <dbReference type="ARBA" id="ARBA00004496"/>
    </source>
</evidence>
<evidence type="ECO:0000313" key="6">
    <source>
        <dbReference type="Proteomes" id="UP001257914"/>
    </source>
</evidence>
<evidence type="ECO:0000259" key="4">
    <source>
        <dbReference type="PROSITE" id="PS50851"/>
    </source>
</evidence>
<accession>A0ABU3QZN2</accession>
<dbReference type="Proteomes" id="UP001257914">
    <property type="component" value="Unassembled WGS sequence"/>
</dbReference>
<keyword evidence="3" id="KW-0963">Cytoplasm</keyword>
<protein>
    <recommendedName>
        <fullName evidence="2">Chemotaxis protein CheW</fullName>
    </recommendedName>
</protein>
<dbReference type="PROSITE" id="PS50851">
    <property type="entry name" value="CHEW"/>
    <property type="match status" value="1"/>
</dbReference>
<organism evidence="5 6">
    <name type="scientific">Psychrosphaera aquimarina</name>
    <dbReference type="NCBI Taxonomy" id="2044854"/>
    <lineage>
        <taxon>Bacteria</taxon>
        <taxon>Pseudomonadati</taxon>
        <taxon>Pseudomonadota</taxon>
        <taxon>Gammaproteobacteria</taxon>
        <taxon>Alteromonadales</taxon>
        <taxon>Pseudoalteromonadaceae</taxon>
        <taxon>Psychrosphaera</taxon>
    </lineage>
</organism>
<comment type="subcellular location">
    <subcellularLocation>
        <location evidence="1">Cytoplasm</location>
    </subcellularLocation>
</comment>
<dbReference type="Gene3D" id="2.40.50.180">
    <property type="entry name" value="CheA-289, Domain 4"/>
    <property type="match status" value="1"/>
</dbReference>
<dbReference type="InterPro" id="IPR036061">
    <property type="entry name" value="CheW-like_dom_sf"/>
</dbReference>
<dbReference type="PANTHER" id="PTHR22617">
    <property type="entry name" value="CHEMOTAXIS SENSOR HISTIDINE KINASE-RELATED"/>
    <property type="match status" value="1"/>
</dbReference>
<dbReference type="PANTHER" id="PTHR22617:SF45">
    <property type="entry name" value="CHEMOTAXIS PROTEIN CHEW"/>
    <property type="match status" value="1"/>
</dbReference>
<evidence type="ECO:0000256" key="3">
    <source>
        <dbReference type="ARBA" id="ARBA00022490"/>
    </source>
</evidence>
<gene>
    <name evidence="5" type="ORF">RT723_05720</name>
</gene>
<evidence type="ECO:0000313" key="5">
    <source>
        <dbReference type="EMBL" id="MDU0112508.1"/>
    </source>
</evidence>
<dbReference type="SUPFAM" id="SSF50341">
    <property type="entry name" value="CheW-like"/>
    <property type="match status" value="1"/>
</dbReference>
<dbReference type="Gene3D" id="2.30.30.40">
    <property type="entry name" value="SH3 Domains"/>
    <property type="match status" value="1"/>
</dbReference>